<dbReference type="RefSeq" id="WP_071136247.1">
    <property type="nucleotide sequence ID" value="NZ_DUQN01000017.1"/>
</dbReference>
<evidence type="ECO:0000313" key="11">
    <source>
        <dbReference type="Proteomes" id="UP000178485"/>
    </source>
</evidence>
<gene>
    <name evidence="10" type="primary">macB</name>
    <name evidence="10" type="ORF">ING2E5A_0773</name>
</gene>
<dbReference type="PANTHER" id="PTHR30572:SF4">
    <property type="entry name" value="ABC TRANSPORTER PERMEASE YTRF"/>
    <property type="match status" value="1"/>
</dbReference>
<dbReference type="EC" id="3.6.3.-" evidence="10"/>
<evidence type="ECO:0000256" key="3">
    <source>
        <dbReference type="ARBA" id="ARBA00022692"/>
    </source>
</evidence>
<keyword evidence="11" id="KW-1185">Reference proteome</keyword>
<organism evidence="10 11">
    <name type="scientific">Petrimonas mucosa</name>
    <dbReference type="NCBI Taxonomy" id="1642646"/>
    <lineage>
        <taxon>Bacteria</taxon>
        <taxon>Pseudomonadati</taxon>
        <taxon>Bacteroidota</taxon>
        <taxon>Bacteroidia</taxon>
        <taxon>Bacteroidales</taxon>
        <taxon>Dysgonomonadaceae</taxon>
        <taxon>Petrimonas</taxon>
    </lineage>
</organism>
<dbReference type="Proteomes" id="UP000178485">
    <property type="component" value="Chromosome i"/>
</dbReference>
<evidence type="ECO:0000259" key="9">
    <source>
        <dbReference type="Pfam" id="PF12704"/>
    </source>
</evidence>
<keyword evidence="10" id="KW-0378">Hydrolase</keyword>
<dbReference type="GO" id="GO:0005886">
    <property type="term" value="C:plasma membrane"/>
    <property type="evidence" value="ECO:0007669"/>
    <property type="project" value="UniProtKB-SubCell"/>
</dbReference>
<feature type="transmembrane region" description="Helical" evidence="7">
    <location>
        <begin position="273"/>
        <end position="302"/>
    </location>
</feature>
<dbReference type="Pfam" id="PF12704">
    <property type="entry name" value="MacB_PCD"/>
    <property type="match status" value="1"/>
</dbReference>
<dbReference type="AlphaFoldDB" id="A0A1G4G4Z0"/>
<evidence type="ECO:0000259" key="8">
    <source>
        <dbReference type="Pfam" id="PF02687"/>
    </source>
</evidence>
<feature type="transmembrane region" description="Helical" evidence="7">
    <location>
        <begin position="20"/>
        <end position="40"/>
    </location>
</feature>
<dbReference type="InterPro" id="IPR025857">
    <property type="entry name" value="MacB_PCD"/>
</dbReference>
<evidence type="ECO:0000256" key="5">
    <source>
        <dbReference type="ARBA" id="ARBA00023136"/>
    </source>
</evidence>
<dbReference type="InterPro" id="IPR050250">
    <property type="entry name" value="Macrolide_Exporter_MacB"/>
</dbReference>
<feature type="transmembrane region" description="Helical" evidence="7">
    <location>
        <begin position="323"/>
        <end position="348"/>
    </location>
</feature>
<dbReference type="Pfam" id="PF02687">
    <property type="entry name" value="FtsX"/>
    <property type="match status" value="1"/>
</dbReference>
<dbReference type="KEGG" id="pmuc:ING2E5A_0773"/>
<evidence type="ECO:0000256" key="1">
    <source>
        <dbReference type="ARBA" id="ARBA00004651"/>
    </source>
</evidence>
<accession>A0A1G4G4Z0</accession>
<evidence type="ECO:0000256" key="2">
    <source>
        <dbReference type="ARBA" id="ARBA00022475"/>
    </source>
</evidence>
<name>A0A1G4G4Z0_9BACT</name>
<reference evidence="10 11" key="1">
    <citation type="submission" date="2016-08" db="EMBL/GenBank/DDBJ databases">
        <authorList>
            <person name="Seilhamer J.J."/>
        </authorList>
    </citation>
    <scope>NUCLEOTIDE SEQUENCE [LARGE SCALE GENOMIC DNA]</scope>
    <source>
        <strain evidence="10">ING2-E5A</strain>
    </source>
</reference>
<dbReference type="InterPro" id="IPR003838">
    <property type="entry name" value="ABC3_permease_C"/>
</dbReference>
<evidence type="ECO:0000256" key="6">
    <source>
        <dbReference type="ARBA" id="ARBA00038076"/>
    </source>
</evidence>
<evidence type="ECO:0000256" key="7">
    <source>
        <dbReference type="SAM" id="Phobius"/>
    </source>
</evidence>
<sequence>MNDQLQEIVQTLRKNKLRTALTGLSVSWGIFILIVLLGAGNGLKNGVMENFSERAINRITLWSGTTSMAHNGLKSGRNLQFADKEVDLIRNSVNESRLIAARIDRTQTFSFGAEYGSYNIRGVMPDYMEIEKLVIKPGEGRFINGLDVKEKNKIIILDRKIAETLFKGEEPLGKHIKVGDLMFKVVGINSKKEQYGTPSGYVPFSTAQAIFNPNKKFSQITFTVDGLETKEENDRFDQSLRNLLGRSLNFNPEDKQALWVFNAQAEYIETQKIFGGITLFVSIIGILTLIAGIVGVSNIMLVSVKERTREIGIRKAIGAPPVSILKTIILESLIITAIFGYIGMMLGIGLTELINFVMEQSANGKAATDEVQMSVFRNPTVDIGYAIFATVVLIVSGIIAGYLPARKAVKIKPIEAMRQE</sequence>
<evidence type="ECO:0000256" key="4">
    <source>
        <dbReference type="ARBA" id="ARBA00022989"/>
    </source>
</evidence>
<comment type="similarity">
    <text evidence="6">Belongs to the ABC-4 integral membrane protein family.</text>
</comment>
<dbReference type="STRING" id="1642646.ING2E5A_0773"/>
<feature type="domain" description="ABC3 transporter permease C-terminal" evidence="8">
    <location>
        <begin position="283"/>
        <end position="413"/>
    </location>
</feature>
<keyword evidence="5 7" id="KW-0472">Membrane</keyword>
<keyword evidence="2" id="KW-1003">Cell membrane</keyword>
<proteinExistence type="inferred from homology"/>
<keyword evidence="4 7" id="KW-1133">Transmembrane helix</keyword>
<feature type="transmembrane region" description="Helical" evidence="7">
    <location>
        <begin position="383"/>
        <end position="403"/>
    </location>
</feature>
<keyword evidence="10" id="KW-0067">ATP-binding</keyword>
<keyword evidence="3 7" id="KW-0812">Transmembrane</keyword>
<keyword evidence="10" id="KW-0547">Nucleotide-binding</keyword>
<comment type="subcellular location">
    <subcellularLocation>
        <location evidence="1">Cell membrane</location>
        <topology evidence="1">Multi-pass membrane protein</topology>
    </subcellularLocation>
</comment>
<feature type="domain" description="MacB-like periplasmic core" evidence="9">
    <location>
        <begin position="19"/>
        <end position="226"/>
    </location>
</feature>
<protein>
    <submittedName>
        <fullName evidence="10">Macrolide export ATP-binding/permease protein MacB</fullName>
        <ecNumber evidence="10">3.6.3.-</ecNumber>
    </submittedName>
</protein>
<dbReference type="GO" id="GO:0022857">
    <property type="term" value="F:transmembrane transporter activity"/>
    <property type="evidence" value="ECO:0007669"/>
    <property type="project" value="TreeGrafter"/>
</dbReference>
<dbReference type="GO" id="GO:0005524">
    <property type="term" value="F:ATP binding"/>
    <property type="evidence" value="ECO:0007669"/>
    <property type="project" value="UniProtKB-KW"/>
</dbReference>
<dbReference type="EMBL" id="LT608328">
    <property type="protein sequence ID" value="SCM56211.1"/>
    <property type="molecule type" value="Genomic_DNA"/>
</dbReference>
<dbReference type="GO" id="GO:0016787">
    <property type="term" value="F:hydrolase activity"/>
    <property type="evidence" value="ECO:0007669"/>
    <property type="project" value="UniProtKB-KW"/>
</dbReference>
<evidence type="ECO:0000313" key="10">
    <source>
        <dbReference type="EMBL" id="SCM56211.1"/>
    </source>
</evidence>
<dbReference type="PANTHER" id="PTHR30572">
    <property type="entry name" value="MEMBRANE COMPONENT OF TRANSPORTER-RELATED"/>
    <property type="match status" value="1"/>
</dbReference>